<dbReference type="SUPFAM" id="SSF88659">
    <property type="entry name" value="Sigma3 and sigma4 domains of RNA polymerase sigma factors"/>
    <property type="match status" value="1"/>
</dbReference>
<accession>A0ABX5Y144</accession>
<proteinExistence type="inferred from homology"/>
<reference evidence="7 8" key="1">
    <citation type="submission" date="2019-02" db="EMBL/GenBank/DDBJ databases">
        <title>Deep-cultivation of Planctomycetes and their phenomic and genomic characterization uncovers novel biology.</title>
        <authorList>
            <person name="Wiegand S."/>
            <person name="Jogler M."/>
            <person name="Boedeker C."/>
            <person name="Pinto D."/>
            <person name="Vollmers J."/>
            <person name="Rivas-Marin E."/>
            <person name="Kohn T."/>
            <person name="Peeters S.H."/>
            <person name="Heuer A."/>
            <person name="Rast P."/>
            <person name="Oberbeckmann S."/>
            <person name="Bunk B."/>
            <person name="Jeske O."/>
            <person name="Meyerdierks A."/>
            <person name="Storesund J.E."/>
            <person name="Kallscheuer N."/>
            <person name="Luecker S."/>
            <person name="Lage O.M."/>
            <person name="Pohl T."/>
            <person name="Merkel B.J."/>
            <person name="Hornburger P."/>
            <person name="Mueller R.-W."/>
            <person name="Bruemmer F."/>
            <person name="Labrenz M."/>
            <person name="Spormann A.M."/>
            <person name="Op den Camp H."/>
            <person name="Overmann J."/>
            <person name="Amann R."/>
            <person name="Jetten M.S.M."/>
            <person name="Mascher T."/>
            <person name="Medema M.H."/>
            <person name="Devos D.P."/>
            <person name="Kaster A.-K."/>
            <person name="Ovreas L."/>
            <person name="Rohde M."/>
            <person name="Galperin M.Y."/>
            <person name="Jogler C."/>
        </authorList>
    </citation>
    <scope>NUCLEOTIDE SEQUENCE [LARGE SCALE GENOMIC DNA]</scope>
    <source>
        <strain evidence="7 8">TBK1r</strain>
    </source>
</reference>
<dbReference type="NCBIfam" id="TIGR02937">
    <property type="entry name" value="sigma70-ECF"/>
    <property type="match status" value="1"/>
</dbReference>
<evidence type="ECO:0000259" key="6">
    <source>
        <dbReference type="Pfam" id="PF04542"/>
    </source>
</evidence>
<evidence type="ECO:0000256" key="2">
    <source>
        <dbReference type="ARBA" id="ARBA00023015"/>
    </source>
</evidence>
<dbReference type="PANTHER" id="PTHR43133:SF8">
    <property type="entry name" value="RNA POLYMERASE SIGMA FACTOR HI_1459-RELATED"/>
    <property type="match status" value="1"/>
</dbReference>
<evidence type="ECO:0000313" key="7">
    <source>
        <dbReference type="EMBL" id="QDV87512.1"/>
    </source>
</evidence>
<dbReference type="RefSeq" id="WP_145219217.1">
    <property type="nucleotide sequence ID" value="NZ_CP036432.1"/>
</dbReference>
<name>A0ABX5Y144_9BACT</name>
<keyword evidence="4" id="KW-0238">DNA-binding</keyword>
<dbReference type="InterPro" id="IPR013324">
    <property type="entry name" value="RNA_pol_sigma_r3/r4-like"/>
</dbReference>
<organism evidence="7 8">
    <name type="scientific">Stieleria magnilauensis</name>
    <dbReference type="NCBI Taxonomy" id="2527963"/>
    <lineage>
        <taxon>Bacteria</taxon>
        <taxon>Pseudomonadati</taxon>
        <taxon>Planctomycetota</taxon>
        <taxon>Planctomycetia</taxon>
        <taxon>Pirellulales</taxon>
        <taxon>Pirellulaceae</taxon>
        <taxon>Stieleria</taxon>
    </lineage>
</organism>
<dbReference type="InterPro" id="IPR014284">
    <property type="entry name" value="RNA_pol_sigma-70_dom"/>
</dbReference>
<evidence type="ECO:0000256" key="4">
    <source>
        <dbReference type="ARBA" id="ARBA00023125"/>
    </source>
</evidence>
<feature type="domain" description="RNA polymerase sigma-70 region 2" evidence="6">
    <location>
        <begin position="26"/>
        <end position="94"/>
    </location>
</feature>
<dbReference type="InterPro" id="IPR007627">
    <property type="entry name" value="RNA_pol_sigma70_r2"/>
</dbReference>
<comment type="similarity">
    <text evidence="1">Belongs to the sigma-70 factor family. ECF subfamily.</text>
</comment>
<evidence type="ECO:0000313" key="8">
    <source>
        <dbReference type="Proteomes" id="UP000318081"/>
    </source>
</evidence>
<sequence>MSGTTSISLVQRLQAENQPRSWQQFFEFYEPFIRRWLTRQRLPEPDAEDIRQEVMCTVFNEISNFRHNGSVGAFRCWLRMITVNQLRRHRRRRRDQSGVDLEWLAASLASSDHEIHQQFDVEHDRYLLTRLLDSVDGDFASATIDAFRLTALEGESPADVAERLGITKAAVIAGRSRVLCRLRESAAALFVDDS</sequence>
<gene>
    <name evidence="7" type="ORF">TBK1r_65430</name>
</gene>
<evidence type="ECO:0000256" key="5">
    <source>
        <dbReference type="ARBA" id="ARBA00023163"/>
    </source>
</evidence>
<protein>
    <submittedName>
        <fullName evidence="7">RNA polymerase sigma factor</fullName>
    </submittedName>
</protein>
<dbReference type="EMBL" id="CP036432">
    <property type="protein sequence ID" value="QDV87512.1"/>
    <property type="molecule type" value="Genomic_DNA"/>
</dbReference>
<dbReference type="SUPFAM" id="SSF88946">
    <property type="entry name" value="Sigma2 domain of RNA polymerase sigma factors"/>
    <property type="match status" value="1"/>
</dbReference>
<keyword evidence="8" id="KW-1185">Reference proteome</keyword>
<keyword evidence="3" id="KW-0731">Sigma factor</keyword>
<dbReference type="PANTHER" id="PTHR43133">
    <property type="entry name" value="RNA POLYMERASE ECF-TYPE SIGMA FACTO"/>
    <property type="match status" value="1"/>
</dbReference>
<dbReference type="Proteomes" id="UP000318081">
    <property type="component" value="Chromosome"/>
</dbReference>
<dbReference type="InterPro" id="IPR039425">
    <property type="entry name" value="RNA_pol_sigma-70-like"/>
</dbReference>
<dbReference type="InterPro" id="IPR013325">
    <property type="entry name" value="RNA_pol_sigma_r2"/>
</dbReference>
<dbReference type="Gene3D" id="1.10.1740.10">
    <property type="match status" value="1"/>
</dbReference>
<evidence type="ECO:0000256" key="1">
    <source>
        <dbReference type="ARBA" id="ARBA00010641"/>
    </source>
</evidence>
<dbReference type="Pfam" id="PF04542">
    <property type="entry name" value="Sigma70_r2"/>
    <property type="match status" value="1"/>
</dbReference>
<evidence type="ECO:0000256" key="3">
    <source>
        <dbReference type="ARBA" id="ARBA00023082"/>
    </source>
</evidence>
<keyword evidence="2" id="KW-0805">Transcription regulation</keyword>
<keyword evidence="5" id="KW-0804">Transcription</keyword>